<protein>
    <recommendedName>
        <fullName evidence="3">M96 mating-specific protein family</fullName>
    </recommendedName>
</protein>
<reference evidence="1" key="1">
    <citation type="submission" date="2020-03" db="EMBL/GenBank/DDBJ databases">
        <title>Hybrid Assembly of Korean Phytophthora infestans isolates.</title>
        <authorList>
            <person name="Prokchorchik M."/>
            <person name="Lee Y."/>
            <person name="Seo J."/>
            <person name="Cho J.-H."/>
            <person name="Park Y.-E."/>
            <person name="Jang D.-C."/>
            <person name="Im J.-S."/>
            <person name="Choi J.-G."/>
            <person name="Park H.-J."/>
            <person name="Lee G.-B."/>
            <person name="Lee Y.-G."/>
            <person name="Hong S.-Y."/>
            <person name="Cho K."/>
            <person name="Sohn K.H."/>
        </authorList>
    </citation>
    <scope>NUCLEOTIDE SEQUENCE</scope>
    <source>
        <strain evidence="1">KR_2_A2</strain>
    </source>
</reference>
<dbReference type="Proteomes" id="UP000704712">
    <property type="component" value="Unassembled WGS sequence"/>
</dbReference>
<evidence type="ECO:0008006" key="3">
    <source>
        <dbReference type="Google" id="ProtNLM"/>
    </source>
</evidence>
<organism evidence="1 2">
    <name type="scientific">Phytophthora infestans</name>
    <name type="common">Potato late blight agent</name>
    <name type="synonym">Botrytis infestans</name>
    <dbReference type="NCBI Taxonomy" id="4787"/>
    <lineage>
        <taxon>Eukaryota</taxon>
        <taxon>Sar</taxon>
        <taxon>Stramenopiles</taxon>
        <taxon>Oomycota</taxon>
        <taxon>Peronosporomycetes</taxon>
        <taxon>Peronosporales</taxon>
        <taxon>Peronosporaceae</taxon>
        <taxon>Phytophthora</taxon>
    </lineage>
</organism>
<name>A0A8S9UF75_PHYIN</name>
<evidence type="ECO:0000313" key="1">
    <source>
        <dbReference type="EMBL" id="KAF4137018.1"/>
    </source>
</evidence>
<comment type="caution">
    <text evidence="1">The sequence shown here is derived from an EMBL/GenBank/DDBJ whole genome shotgun (WGS) entry which is preliminary data.</text>
</comment>
<proteinExistence type="predicted"/>
<dbReference type="AlphaFoldDB" id="A0A8S9UF75"/>
<dbReference type="EMBL" id="JAACNO010001880">
    <property type="protein sequence ID" value="KAF4137018.1"/>
    <property type="molecule type" value="Genomic_DNA"/>
</dbReference>
<evidence type="ECO:0000313" key="2">
    <source>
        <dbReference type="Proteomes" id="UP000704712"/>
    </source>
</evidence>
<accession>A0A8S9UF75</accession>
<sequence length="359" mass="41307">MAEQYDREGRPFPYTRSKTRWRKRPSDELKYLKAQVVDLEKLLAALSLSDSSRPRLLNDGETTSDNQVEMLQKLHRESEVDKLKDAMKQNQYLRAMLVRKVHLARSLQSAISEQMRLGVRKISWPTREGAADEVIFALLDEEKERQYAVLDEMLEQSGMARVYHHSFSRLLLHQSGKTVSFQHNEVRLLPFAVSDVARALRHSLSFGARVGPTKHCRDIRMYDSYFHAVTADSVQLPDAQSAEVKSRVLQLCVTQPERTVVTWSGYVEYKSHKFIRLLEKTWVVLESIPMPATGGRTHGTLMRVVVRLTPVEAELDPQKPEDIVEMANVVVSTYQRHGQRMLQSMLEQLSDCMRTGTRI</sequence>
<gene>
    <name evidence="1" type="ORF">GN958_ATG13824</name>
</gene>